<dbReference type="Proteomes" id="UP000011116">
    <property type="component" value="Chromosome 3H"/>
</dbReference>
<dbReference type="Pfam" id="PF13966">
    <property type="entry name" value="zf-RVT"/>
    <property type="match status" value="1"/>
</dbReference>
<feature type="domain" description="Reverse transcriptase zinc-binding" evidence="1">
    <location>
        <begin position="113"/>
        <end position="197"/>
    </location>
</feature>
<protein>
    <recommendedName>
        <fullName evidence="1">Reverse transcriptase zinc-binding domain-containing protein</fullName>
    </recommendedName>
</protein>
<evidence type="ECO:0000259" key="1">
    <source>
        <dbReference type="Pfam" id="PF13966"/>
    </source>
</evidence>
<proteinExistence type="predicted"/>
<keyword evidence="3" id="KW-1185">Reference proteome</keyword>
<dbReference type="AlphaFoldDB" id="A0A8I6XF84"/>
<dbReference type="PANTHER" id="PTHR36617">
    <property type="entry name" value="PROTEIN, PUTATIVE-RELATED"/>
    <property type="match status" value="1"/>
</dbReference>
<dbReference type="EnsemblPlants" id="HORVU.MOREX.r3.3HG0283150.1">
    <property type="protein sequence ID" value="HORVU.MOREX.r3.3HG0283150.1.CDS1"/>
    <property type="gene ID" value="HORVU.MOREX.r3.3HG0283150"/>
</dbReference>
<evidence type="ECO:0000313" key="2">
    <source>
        <dbReference type="EnsemblPlants" id="HORVU.MOREX.r3.3HG0283150.1.CDS1"/>
    </source>
</evidence>
<dbReference type="Gramene" id="HORVU.MOREX.r3.3HG0283150.1">
    <property type="protein sequence ID" value="HORVU.MOREX.r3.3HG0283150.1.CDS1"/>
    <property type="gene ID" value="HORVU.MOREX.r3.3HG0283150"/>
</dbReference>
<dbReference type="InterPro" id="IPR026960">
    <property type="entry name" value="RVT-Znf"/>
</dbReference>
<reference evidence="2" key="2">
    <citation type="submission" date="2020-10" db="EMBL/GenBank/DDBJ databases">
        <authorList>
            <person name="Scholz U."/>
            <person name="Mascher M."/>
            <person name="Fiebig A."/>
        </authorList>
    </citation>
    <scope>NUCLEOTIDE SEQUENCE [LARGE SCALE GENOMIC DNA]</scope>
    <source>
        <strain evidence="2">cv. Morex</strain>
    </source>
</reference>
<reference evidence="2" key="3">
    <citation type="submission" date="2022-01" db="UniProtKB">
        <authorList>
            <consortium name="EnsemblPlants"/>
        </authorList>
    </citation>
    <scope>IDENTIFICATION</scope>
    <source>
        <strain evidence="2">subsp. vulgare</strain>
    </source>
</reference>
<accession>A0A8I6XF84</accession>
<dbReference type="PANTHER" id="PTHR36617:SF17">
    <property type="entry name" value="OS01G0114800 PROTEIN"/>
    <property type="match status" value="1"/>
</dbReference>
<name>A0A8I6XF84_HORVV</name>
<evidence type="ECO:0000313" key="3">
    <source>
        <dbReference type="Proteomes" id="UP000011116"/>
    </source>
</evidence>
<organism evidence="2 3">
    <name type="scientific">Hordeum vulgare subsp. vulgare</name>
    <name type="common">Domesticated barley</name>
    <dbReference type="NCBI Taxonomy" id="112509"/>
    <lineage>
        <taxon>Eukaryota</taxon>
        <taxon>Viridiplantae</taxon>
        <taxon>Streptophyta</taxon>
        <taxon>Embryophyta</taxon>
        <taxon>Tracheophyta</taxon>
        <taxon>Spermatophyta</taxon>
        <taxon>Magnoliopsida</taxon>
        <taxon>Liliopsida</taxon>
        <taxon>Poales</taxon>
        <taxon>Poaceae</taxon>
        <taxon>BOP clade</taxon>
        <taxon>Pooideae</taxon>
        <taxon>Triticodae</taxon>
        <taxon>Triticeae</taxon>
        <taxon>Hordeinae</taxon>
        <taxon>Hordeum</taxon>
    </lineage>
</organism>
<reference evidence="3" key="1">
    <citation type="journal article" date="2012" name="Nature">
        <title>A physical, genetic and functional sequence assembly of the barley genome.</title>
        <authorList>
            <consortium name="The International Barley Genome Sequencing Consortium"/>
            <person name="Mayer K.F."/>
            <person name="Waugh R."/>
            <person name="Brown J.W."/>
            <person name="Schulman A."/>
            <person name="Langridge P."/>
            <person name="Platzer M."/>
            <person name="Fincher G.B."/>
            <person name="Muehlbauer G.J."/>
            <person name="Sato K."/>
            <person name="Close T.J."/>
            <person name="Wise R.P."/>
            <person name="Stein N."/>
        </authorList>
    </citation>
    <scope>NUCLEOTIDE SEQUENCE [LARGE SCALE GENOMIC DNA]</scope>
    <source>
        <strain evidence="3">cv. Morex</strain>
    </source>
</reference>
<sequence>MQFTPEEHSLFHASTTMQLGDGTTALFWEDRWLLGLSIREHAPALYMCIPKNHRKSRTVAEGIHGNAWARDIRGILGLQEIGRYPQLWLLVSRTTLSPEPDKLTWKWTANGNYTARSCYQATFHESIACRSWKLIWKGWAPSKVRFFHWLANQDRCWTAERLARHGLTHHPRCLLCDQEPETMQHLLLTCPFAKQTWHGIMSWLRLPAPVPDQDATLQDWWLRAHDATPHLLRKALASVALLVPWMIWKHRNACVFDHVTPSLVELDAAIKDESRNWAKAGAKGLRVSLPSSWDVH</sequence>